<protein>
    <recommendedName>
        <fullName evidence="1">Novel STAND NTPase 1 domain-containing protein</fullName>
    </recommendedName>
</protein>
<feature type="non-terminal residue" evidence="2">
    <location>
        <position position="134"/>
    </location>
</feature>
<dbReference type="Pfam" id="PF20703">
    <property type="entry name" value="nSTAND1"/>
    <property type="match status" value="1"/>
</dbReference>
<gene>
    <name evidence="2" type="ORF">RM528_34430</name>
</gene>
<name>A0ABU2QSS4_9ACTN</name>
<organism evidence="2 3">
    <name type="scientific">Streptomyces edwardsiae</name>
    <dbReference type="NCBI Taxonomy" id="3075527"/>
    <lineage>
        <taxon>Bacteria</taxon>
        <taxon>Bacillati</taxon>
        <taxon>Actinomycetota</taxon>
        <taxon>Actinomycetes</taxon>
        <taxon>Kitasatosporales</taxon>
        <taxon>Streptomycetaceae</taxon>
        <taxon>Streptomyces</taxon>
    </lineage>
</organism>
<proteinExistence type="predicted"/>
<comment type="caution">
    <text evidence="2">The sequence shown here is derived from an EMBL/GenBank/DDBJ whole genome shotgun (WGS) entry which is preliminary data.</text>
</comment>
<evidence type="ECO:0000259" key="1">
    <source>
        <dbReference type="Pfam" id="PF20703"/>
    </source>
</evidence>
<dbReference type="InterPro" id="IPR049052">
    <property type="entry name" value="nSTAND1"/>
</dbReference>
<dbReference type="EMBL" id="JAVRFB010000189">
    <property type="protein sequence ID" value="MDT0406939.1"/>
    <property type="molecule type" value="Genomic_DNA"/>
</dbReference>
<reference evidence="3" key="1">
    <citation type="submission" date="2023-07" db="EMBL/GenBank/DDBJ databases">
        <title>30 novel species of actinomycetes from the DSMZ collection.</title>
        <authorList>
            <person name="Nouioui I."/>
        </authorList>
    </citation>
    <scope>NUCLEOTIDE SEQUENCE [LARGE SCALE GENOMIC DNA]</scope>
    <source>
        <strain evidence="3">DSM 41635</strain>
    </source>
</reference>
<sequence length="134" mass="14101">MDTVHRVLGPTAGRVLVVLDQAEALLDGSPAVAEEAARLLSPASRHSRLRVLITLRADFVGAALNHAHFGSLLKEGVTVPLAPMSRDQLAAVIGEPVERVPAVAYDTGLERRILDDAGGEPGVLPLLGFVLSEL</sequence>
<accession>A0ABU2QSS4</accession>
<dbReference type="Proteomes" id="UP001180503">
    <property type="component" value="Unassembled WGS sequence"/>
</dbReference>
<evidence type="ECO:0000313" key="3">
    <source>
        <dbReference type="Proteomes" id="UP001180503"/>
    </source>
</evidence>
<evidence type="ECO:0000313" key="2">
    <source>
        <dbReference type="EMBL" id="MDT0406939.1"/>
    </source>
</evidence>
<feature type="domain" description="Novel STAND NTPase 1" evidence="1">
    <location>
        <begin position="11"/>
        <end position="134"/>
    </location>
</feature>